<dbReference type="PANTHER" id="PTHR30480">
    <property type="entry name" value="BETA-HEXOSAMINIDASE-RELATED"/>
    <property type="match status" value="1"/>
</dbReference>
<evidence type="ECO:0000256" key="1">
    <source>
        <dbReference type="ARBA" id="ARBA00005336"/>
    </source>
</evidence>
<dbReference type="GO" id="GO:0005975">
    <property type="term" value="P:carbohydrate metabolic process"/>
    <property type="evidence" value="ECO:0007669"/>
    <property type="project" value="InterPro"/>
</dbReference>
<dbReference type="CDD" id="cd04301">
    <property type="entry name" value="NAT_SF"/>
    <property type="match status" value="2"/>
</dbReference>
<name>A0A319BYH4_9EURO</name>
<keyword evidence="5" id="KW-0326">Glycosidase</keyword>
<dbReference type="EMBL" id="KZ821743">
    <property type="protein sequence ID" value="PYH77251.1"/>
    <property type="molecule type" value="Genomic_DNA"/>
</dbReference>
<dbReference type="Pfam" id="PF00583">
    <property type="entry name" value="Acetyltransf_1"/>
    <property type="match status" value="2"/>
</dbReference>
<evidence type="ECO:0000259" key="6">
    <source>
        <dbReference type="PROSITE" id="PS51186"/>
    </source>
</evidence>
<dbReference type="GeneID" id="37141533"/>
<protein>
    <submittedName>
        <fullName evidence="7">Glycoside hydrolase</fullName>
    </submittedName>
</protein>
<dbReference type="OrthoDB" id="47059at2759"/>
<dbReference type="PROSITE" id="PS51186">
    <property type="entry name" value="GNAT"/>
    <property type="match status" value="2"/>
</dbReference>
<dbReference type="Gene3D" id="3.40.50.1700">
    <property type="entry name" value="Glycoside hydrolase family 3 C-terminal domain"/>
    <property type="match status" value="1"/>
</dbReference>
<dbReference type="PRINTS" id="PR00133">
    <property type="entry name" value="GLHYDRLASE3"/>
</dbReference>
<evidence type="ECO:0000256" key="5">
    <source>
        <dbReference type="ARBA" id="ARBA00023295"/>
    </source>
</evidence>
<keyword evidence="2 7" id="KW-0378">Hydrolase</keyword>
<sequence length="860" mass="94454">MSSADLQKRVGQLFVVGFHGLGPSTEIKTLIHEYGVGGIVLFKRNITDVAQLRALTDALQREAQLAGYTHPLFISIDQENGWVTRISPPMASQLPGPMALGATNSTDLAYKVGRATGQLLKHVGINMNYGPVCDINSEPLNPVIGVRSPGDDPEFVGRFASAIARGQRQHSVISCVKHFPGHGDTATDSHYGLPVISKTREQLEQCELVPFRRATAEGIEAVMTAHISLPGLGDGKLPATLSPDVLSILRDEMEYDGMILTDCLEMDGIRATYGTEEGSVLALAAGSDSLMICHTYDVQVASIRRVCEAVEAGRLSMTRIEEAYRRVTQLKQKLLSWEEALHTDDAFESRFREIDLQNRELADDAYTKSVTVVRDTSKFLPVSRSCKVILLFPGDETPAGGAVDGEGLGRKGSYNGSVYLDALRHYNPTVTEIRYGAAGLSAEEWRNVEAADAVILTTINARESPFQRKMGQGLLNRARALVSIAACNPYDFLDDPTIGTYITTYEPTLEAFSAAAATIFGAATATGKLPVSTQEPRLFIKLSPLDDPEDLKQVHTIWNTSLPTYPLPLESLHKLLPQSHGHHFLARTGNTIIGFCLTYSRTTDDEKSAYLSAIAVSPAAQNQGIGSTLLQEVIAWYTTTHQITRLDLSSSFPRFWPGLPDDLPPAATKFFENRGFIFTTPPPRHVDLYRTITDFHLEERHIAKATRQGYTFAPLQPDHYEECIAGQRRNFSHNQAWVQTYITLHPKTHPNSIMAVFSPQGHQIGWTLMLDPSSPLLQTQWALPPVCGGPDSRTGLIGCVGVDKDHRGKGVGVAMLAHALAHLRERGVQGVMVDWVVLEGFYESVGFDVWRGYRLGSLRI</sequence>
<dbReference type="InterPro" id="IPR036962">
    <property type="entry name" value="Glyco_hydro_3_N_sf"/>
</dbReference>
<dbReference type="InterPro" id="IPR017853">
    <property type="entry name" value="GH"/>
</dbReference>
<dbReference type="Pfam" id="PF00933">
    <property type="entry name" value="Glyco_hydro_3"/>
    <property type="match status" value="1"/>
</dbReference>
<evidence type="ECO:0000256" key="2">
    <source>
        <dbReference type="ARBA" id="ARBA00022801"/>
    </source>
</evidence>
<reference evidence="7 8" key="1">
    <citation type="submission" date="2016-12" db="EMBL/GenBank/DDBJ databases">
        <title>The genomes of Aspergillus section Nigri reveals drivers in fungal speciation.</title>
        <authorList>
            <consortium name="DOE Joint Genome Institute"/>
            <person name="Vesth T.C."/>
            <person name="Nybo J."/>
            <person name="Theobald S."/>
            <person name="Brandl J."/>
            <person name="Frisvad J.C."/>
            <person name="Nielsen K.F."/>
            <person name="Lyhne E.K."/>
            <person name="Kogle M.E."/>
            <person name="Kuo A."/>
            <person name="Riley R."/>
            <person name="Clum A."/>
            <person name="Nolan M."/>
            <person name="Lipzen A."/>
            <person name="Salamov A."/>
            <person name="Henrissat B."/>
            <person name="Wiebenga A."/>
            <person name="De Vries R.P."/>
            <person name="Grigoriev I.V."/>
            <person name="Mortensen U.H."/>
            <person name="Andersen M.R."/>
            <person name="Baker S.E."/>
        </authorList>
    </citation>
    <scope>NUCLEOTIDE SEQUENCE [LARGE SCALE GENOMIC DNA]</scope>
    <source>
        <strain evidence="7 8">CBS 121591</strain>
    </source>
</reference>
<gene>
    <name evidence="7" type="ORF">BO82DRAFT_395480</name>
</gene>
<dbReference type="SUPFAM" id="SSF55729">
    <property type="entry name" value="Acyl-CoA N-acyltransferases (Nat)"/>
    <property type="match status" value="2"/>
</dbReference>
<organism evidence="7 8">
    <name type="scientific">Aspergillus uvarum CBS 121591</name>
    <dbReference type="NCBI Taxonomy" id="1448315"/>
    <lineage>
        <taxon>Eukaryota</taxon>
        <taxon>Fungi</taxon>
        <taxon>Dikarya</taxon>
        <taxon>Ascomycota</taxon>
        <taxon>Pezizomycotina</taxon>
        <taxon>Eurotiomycetes</taxon>
        <taxon>Eurotiomycetidae</taxon>
        <taxon>Eurotiales</taxon>
        <taxon>Aspergillaceae</taxon>
        <taxon>Aspergillus</taxon>
        <taxon>Aspergillus subgen. Circumdati</taxon>
    </lineage>
</organism>
<evidence type="ECO:0000313" key="7">
    <source>
        <dbReference type="EMBL" id="PYH77251.1"/>
    </source>
</evidence>
<dbReference type="Gene3D" id="3.40.630.30">
    <property type="match status" value="2"/>
</dbReference>
<dbReference type="InterPro" id="IPR036881">
    <property type="entry name" value="Glyco_hydro_3_C_sf"/>
</dbReference>
<comment type="similarity">
    <text evidence="1">Belongs to the glycosyl hydrolase 3 family.</text>
</comment>
<evidence type="ECO:0000256" key="3">
    <source>
        <dbReference type="ARBA" id="ARBA00023180"/>
    </source>
</evidence>
<dbReference type="InterPro" id="IPR050226">
    <property type="entry name" value="NagZ_Beta-hexosaminidase"/>
</dbReference>
<feature type="domain" description="N-acetyltransferase" evidence="6">
    <location>
        <begin position="710"/>
        <end position="860"/>
    </location>
</feature>
<dbReference type="Proteomes" id="UP000248340">
    <property type="component" value="Unassembled WGS sequence"/>
</dbReference>
<evidence type="ECO:0000256" key="4">
    <source>
        <dbReference type="ARBA" id="ARBA00023277"/>
    </source>
</evidence>
<keyword evidence="4" id="KW-0119">Carbohydrate metabolism</keyword>
<dbReference type="InterPro" id="IPR016181">
    <property type="entry name" value="Acyl_CoA_acyltransferase"/>
</dbReference>
<feature type="domain" description="N-acetyltransferase" evidence="6">
    <location>
        <begin position="540"/>
        <end position="693"/>
    </location>
</feature>
<dbReference type="GO" id="GO:0016747">
    <property type="term" value="F:acyltransferase activity, transferring groups other than amino-acyl groups"/>
    <property type="evidence" value="ECO:0007669"/>
    <property type="project" value="InterPro"/>
</dbReference>
<dbReference type="PANTHER" id="PTHR30480:SF16">
    <property type="entry name" value="GLYCOSIDE HYDROLASE FAMILY 3 DOMAIN PROTEIN"/>
    <property type="match status" value="1"/>
</dbReference>
<dbReference type="GO" id="GO:0004553">
    <property type="term" value="F:hydrolase activity, hydrolyzing O-glycosyl compounds"/>
    <property type="evidence" value="ECO:0007669"/>
    <property type="project" value="InterPro"/>
</dbReference>
<accession>A0A319BYH4</accession>
<dbReference type="VEuPathDB" id="FungiDB:BO82DRAFT_395480"/>
<dbReference type="AlphaFoldDB" id="A0A319BYH4"/>
<proteinExistence type="inferred from homology"/>
<keyword evidence="3" id="KW-0325">Glycoprotein</keyword>
<dbReference type="Gene3D" id="3.20.20.300">
    <property type="entry name" value="Glycoside hydrolase, family 3, N-terminal domain"/>
    <property type="match status" value="1"/>
</dbReference>
<dbReference type="InterPro" id="IPR001764">
    <property type="entry name" value="Glyco_hydro_3_N"/>
</dbReference>
<dbReference type="RefSeq" id="XP_025487451.1">
    <property type="nucleotide sequence ID" value="XM_025638791.1"/>
</dbReference>
<dbReference type="STRING" id="1448315.A0A319BYH4"/>
<keyword evidence="8" id="KW-1185">Reference proteome</keyword>
<dbReference type="GO" id="GO:0009254">
    <property type="term" value="P:peptidoglycan turnover"/>
    <property type="evidence" value="ECO:0007669"/>
    <property type="project" value="TreeGrafter"/>
</dbReference>
<dbReference type="SUPFAM" id="SSF51445">
    <property type="entry name" value="(Trans)glycosidases"/>
    <property type="match status" value="1"/>
</dbReference>
<evidence type="ECO:0000313" key="8">
    <source>
        <dbReference type="Proteomes" id="UP000248340"/>
    </source>
</evidence>
<dbReference type="InterPro" id="IPR000182">
    <property type="entry name" value="GNAT_dom"/>
</dbReference>